<gene>
    <name evidence="1" type="ORF">SAMN05444959_101511</name>
</gene>
<evidence type="ECO:0008006" key="3">
    <source>
        <dbReference type="Google" id="ProtNLM"/>
    </source>
</evidence>
<accession>A0A239PMC7</accession>
<evidence type="ECO:0000313" key="2">
    <source>
        <dbReference type="Proteomes" id="UP000198307"/>
    </source>
</evidence>
<evidence type="ECO:0000313" key="1">
    <source>
        <dbReference type="EMBL" id="SNT68948.1"/>
    </source>
</evidence>
<reference evidence="1 2" key="1">
    <citation type="submission" date="2017-07" db="EMBL/GenBank/DDBJ databases">
        <authorList>
            <person name="Sun Z.S."/>
            <person name="Albrecht U."/>
            <person name="Echele G."/>
            <person name="Lee C.C."/>
        </authorList>
    </citation>
    <scope>NUCLEOTIDE SEQUENCE [LARGE SCALE GENOMIC DNA]</scope>
    <source>
        <strain evidence="1 2">DSM 14827</strain>
    </source>
</reference>
<dbReference type="Proteomes" id="UP000198307">
    <property type="component" value="Unassembled WGS sequence"/>
</dbReference>
<organism evidence="1 2">
    <name type="scientific">Paracoccus seriniphilus</name>
    <dbReference type="NCBI Taxonomy" id="184748"/>
    <lineage>
        <taxon>Bacteria</taxon>
        <taxon>Pseudomonadati</taxon>
        <taxon>Pseudomonadota</taxon>
        <taxon>Alphaproteobacteria</taxon>
        <taxon>Rhodobacterales</taxon>
        <taxon>Paracoccaceae</taxon>
        <taxon>Paracoccus</taxon>
    </lineage>
</organism>
<dbReference type="AlphaFoldDB" id="A0A239PMC7"/>
<proteinExistence type="predicted"/>
<dbReference type="RefSeq" id="WP_179217612.1">
    <property type="nucleotide sequence ID" value="NZ_CP067129.1"/>
</dbReference>
<keyword evidence="2" id="KW-1185">Reference proteome</keyword>
<name>A0A239PMC7_9RHOB</name>
<protein>
    <recommendedName>
        <fullName evidence="3">tRNA dihydrouridine(20/20a) synthase DusA</fullName>
    </recommendedName>
</protein>
<sequence length="48" mass="5486">MTEPKNHMEPGFAEIRSAARLSVAPMMDWTYPEKIIQNRLLAVALDRS</sequence>
<dbReference type="EMBL" id="FZQB01000001">
    <property type="protein sequence ID" value="SNT68948.1"/>
    <property type="molecule type" value="Genomic_DNA"/>
</dbReference>